<proteinExistence type="predicted"/>
<accession>A0ACD4VTT9</accession>
<keyword evidence="1" id="KW-0378">Hydrolase</keyword>
<sequence>MDGVLIDAKEWHYDALNRALKLFGVEISRADHLTTFDGLPTRRKLEMLTVTDGLPRELHGFINELKQQYTMEIVNARCKPMFVHEYALARLHQRGLKLAVASNSVRNSVVSMMSKSGLEKYLDTMLSNEDVSKPKPDPEIYLEAMRKLGVSPDQTLIVEDNEHGIRAARTSGAHVLVVSDVSDVNLGNIDRRILEIESEAA</sequence>
<gene>
    <name evidence="1" type="ORF">PZA08_01625</name>
</gene>
<name>A0ACD4VTT9_9CAUL</name>
<reference evidence="1" key="1">
    <citation type="submission" date="2023-03" db="EMBL/GenBank/DDBJ databases">
        <title>Genome sequence of Brevundimonas nasdae SJTX8.</title>
        <authorList>
            <person name="Liang R."/>
        </authorList>
    </citation>
    <scope>NUCLEOTIDE SEQUENCE</scope>
    <source>
        <strain evidence="1">X8</strain>
    </source>
</reference>
<organism evidence="1 2">
    <name type="scientific">Brevundimonas nasdae</name>
    <dbReference type="NCBI Taxonomy" id="172043"/>
    <lineage>
        <taxon>Bacteria</taxon>
        <taxon>Pseudomonadati</taxon>
        <taxon>Pseudomonadota</taxon>
        <taxon>Alphaproteobacteria</taxon>
        <taxon>Caulobacterales</taxon>
        <taxon>Caulobacteraceae</taxon>
        <taxon>Brevundimonas</taxon>
    </lineage>
</organism>
<keyword evidence="2" id="KW-1185">Reference proteome</keyword>
<dbReference type="Proteomes" id="UP001302493">
    <property type="component" value="Chromosome"/>
</dbReference>
<evidence type="ECO:0000313" key="2">
    <source>
        <dbReference type="Proteomes" id="UP001302493"/>
    </source>
</evidence>
<evidence type="ECO:0000313" key="1">
    <source>
        <dbReference type="EMBL" id="WOB79995.1"/>
    </source>
</evidence>
<dbReference type="EMBL" id="CP119180">
    <property type="protein sequence ID" value="WOB79995.1"/>
    <property type="molecule type" value="Genomic_DNA"/>
</dbReference>
<protein>
    <submittedName>
        <fullName evidence="1">HAD-IA family hydrolase</fullName>
    </submittedName>
</protein>